<dbReference type="Proteomes" id="UP000006695">
    <property type="component" value="Chromosome"/>
</dbReference>
<dbReference type="PANTHER" id="PTHR22916:SF65">
    <property type="entry name" value="SLR1065 PROTEIN"/>
    <property type="match status" value="1"/>
</dbReference>
<dbReference type="AlphaFoldDB" id="A5G839"/>
<evidence type="ECO:0000313" key="2">
    <source>
        <dbReference type="EMBL" id="ABQ27957.1"/>
    </source>
</evidence>
<reference evidence="2 3" key="1">
    <citation type="submission" date="2007-05" db="EMBL/GenBank/DDBJ databases">
        <title>Complete sequence of Geobacter uraniireducens Rf4.</title>
        <authorList>
            <consortium name="US DOE Joint Genome Institute"/>
            <person name="Copeland A."/>
            <person name="Lucas S."/>
            <person name="Lapidus A."/>
            <person name="Barry K."/>
            <person name="Detter J.C."/>
            <person name="Glavina del Rio T."/>
            <person name="Hammon N."/>
            <person name="Israni S."/>
            <person name="Dalin E."/>
            <person name="Tice H."/>
            <person name="Pitluck S."/>
            <person name="Chertkov O."/>
            <person name="Brettin T."/>
            <person name="Bruce D."/>
            <person name="Han C."/>
            <person name="Schmutz J."/>
            <person name="Larimer F."/>
            <person name="Land M."/>
            <person name="Hauser L."/>
            <person name="Kyrpides N."/>
            <person name="Mikhailova N."/>
            <person name="Shelobolina E."/>
            <person name="Aklujkar M."/>
            <person name="Lovley D."/>
            <person name="Richardson P."/>
        </authorList>
    </citation>
    <scope>NUCLEOTIDE SEQUENCE [LARGE SCALE GENOMIC DNA]</scope>
    <source>
        <strain evidence="2 3">Rf4</strain>
    </source>
</reference>
<evidence type="ECO:0000259" key="1">
    <source>
        <dbReference type="Pfam" id="PF00535"/>
    </source>
</evidence>
<dbReference type="STRING" id="351605.Gura_3806"/>
<proteinExistence type="predicted"/>
<dbReference type="Pfam" id="PF00535">
    <property type="entry name" value="Glycos_transf_2"/>
    <property type="match status" value="2"/>
</dbReference>
<gene>
    <name evidence="2" type="ordered locus">Gura_3806</name>
</gene>
<dbReference type="SUPFAM" id="SSF53448">
    <property type="entry name" value="Nucleotide-diphospho-sugar transferases"/>
    <property type="match status" value="2"/>
</dbReference>
<dbReference type="Gene3D" id="3.90.550.10">
    <property type="entry name" value="Spore Coat Polysaccharide Biosynthesis Protein SpsA, Chain A"/>
    <property type="match status" value="2"/>
</dbReference>
<sequence>MAYNNTFPSISIVTPSFNQGEFLEKCIDSILSQNYPNLEYIIMDGGSSDNSIEIIKKYEKYLTYWQSKPDGGHYAALNEGFKRSNGEVMGWLNSDDMFHPGGLFVLAEIFSEMPEVNVLTGRRVGFDAMGHLNSYGIERQTWSREILLDQSYVHRYAFIMQEATYWRRSLWEKAGEGLDLSFELAADFELWLRFSRHAQIHTVDALIAGFRFYGPAQRSQIMRDEYIRECESAIESEKSVRSDNLDLDAIAPPLIKYPPSGSTMQIFVKNPPPKFSIVTPSFNQGEFLEECIDSVLGQNYPNLEFIIMDGGSTDKSVDIIKKYEKHLVYWQSQPDGGQYNAINDGFKKTSGEIMAWLNSDDKYHHVAFYKVAYSFSRFRNIEWLTGRPAFWDKDGDMCGVFDYLPGYNRVKILNKAYNDPFIQQESTFWKRSLWQRAGGELRTDLDYAGDLELWNRFFRHAELYTVDTLLGGYRSHGNQKAALFMDRYVAESEKILDEEMVLYRKNGEAGLSSAPDPVSISAREVKAYIDDIYSVSNSKPFTLSDDSDRVIACLLRKVEELRHVSAQLACCEADSTAQNELHAMRNSLSWRLTKPLRCLADRLRR</sequence>
<dbReference type="CAZy" id="GT2">
    <property type="family name" value="Glycosyltransferase Family 2"/>
</dbReference>
<feature type="domain" description="Glycosyltransferase 2-like" evidence="1">
    <location>
        <begin position="276"/>
        <end position="377"/>
    </location>
</feature>
<organism evidence="2 3">
    <name type="scientific">Geotalea uraniireducens (strain Rf4)</name>
    <name type="common">Geobacter uraniireducens</name>
    <dbReference type="NCBI Taxonomy" id="351605"/>
    <lineage>
        <taxon>Bacteria</taxon>
        <taxon>Pseudomonadati</taxon>
        <taxon>Thermodesulfobacteriota</taxon>
        <taxon>Desulfuromonadia</taxon>
        <taxon>Geobacterales</taxon>
        <taxon>Geobacteraceae</taxon>
        <taxon>Geotalea</taxon>
    </lineage>
</organism>
<protein>
    <submittedName>
        <fullName evidence="2">Glycosyl transferase, family 2</fullName>
    </submittedName>
</protein>
<name>A5G839_GEOUR</name>
<dbReference type="InterPro" id="IPR001173">
    <property type="entry name" value="Glyco_trans_2-like"/>
</dbReference>
<dbReference type="GO" id="GO:0016758">
    <property type="term" value="F:hexosyltransferase activity"/>
    <property type="evidence" value="ECO:0007669"/>
    <property type="project" value="UniProtKB-ARBA"/>
</dbReference>
<dbReference type="HOGENOM" id="CLU_451114_0_0_7"/>
<dbReference type="OrthoDB" id="5291101at2"/>
<keyword evidence="2" id="KW-0808">Transferase</keyword>
<feature type="domain" description="Glycosyltransferase 2-like" evidence="1">
    <location>
        <begin position="11"/>
        <end position="134"/>
    </location>
</feature>
<accession>A5G839</accession>
<dbReference type="RefSeq" id="WP_011940606.1">
    <property type="nucleotide sequence ID" value="NC_009483.1"/>
</dbReference>
<dbReference type="PANTHER" id="PTHR22916">
    <property type="entry name" value="GLYCOSYLTRANSFERASE"/>
    <property type="match status" value="1"/>
</dbReference>
<dbReference type="EMBL" id="CP000698">
    <property type="protein sequence ID" value="ABQ27957.1"/>
    <property type="molecule type" value="Genomic_DNA"/>
</dbReference>
<evidence type="ECO:0000313" key="3">
    <source>
        <dbReference type="Proteomes" id="UP000006695"/>
    </source>
</evidence>
<dbReference type="KEGG" id="gur:Gura_3806"/>
<dbReference type="CDD" id="cd06433">
    <property type="entry name" value="GT_2_WfgS_like"/>
    <property type="match status" value="2"/>
</dbReference>
<keyword evidence="3" id="KW-1185">Reference proteome</keyword>
<dbReference type="InterPro" id="IPR029044">
    <property type="entry name" value="Nucleotide-diphossugar_trans"/>
</dbReference>